<dbReference type="GO" id="GO:0004753">
    <property type="term" value="F:saccharopine dehydrogenase activity"/>
    <property type="evidence" value="ECO:0007669"/>
    <property type="project" value="TreeGrafter"/>
</dbReference>
<dbReference type="EMBL" id="DF968182">
    <property type="protein sequence ID" value="GAP42580.1"/>
    <property type="molecule type" value="Genomic_DNA"/>
</dbReference>
<dbReference type="FunFam" id="3.30.360.10:FF:000008">
    <property type="entry name" value="Alpha-aminoadipic semialdehyde synthase, mitochondrial"/>
    <property type="match status" value="1"/>
</dbReference>
<evidence type="ECO:0000256" key="1">
    <source>
        <dbReference type="ARBA" id="ARBA00022857"/>
    </source>
</evidence>
<feature type="domain" description="Saccharopine dehydrogenase-like C-terminal" evidence="4">
    <location>
        <begin position="122"/>
        <end position="427"/>
    </location>
</feature>
<dbReference type="GO" id="GO:0005737">
    <property type="term" value="C:cytoplasm"/>
    <property type="evidence" value="ECO:0007669"/>
    <property type="project" value="TreeGrafter"/>
</dbReference>
<dbReference type="Proteomes" id="UP000053091">
    <property type="component" value="Unassembled WGS sequence"/>
</dbReference>
<dbReference type="STRING" id="1678841.TBC1_11711"/>
<evidence type="ECO:0000256" key="2">
    <source>
        <dbReference type="ARBA" id="ARBA00023002"/>
    </source>
</evidence>
<dbReference type="InterPro" id="IPR032095">
    <property type="entry name" value="Sacchrp_dh-like_C"/>
</dbReference>
<reference evidence="5" key="1">
    <citation type="journal article" date="2015" name="Genome Announc.">
        <title>Draft Genome Sequence of Bacteroidales Strain TBC1, a Novel Isolate from a Methanogenic Wastewater Treatment System.</title>
        <authorList>
            <person name="Tourlousse D.M."/>
            <person name="Matsuura N."/>
            <person name="Sun L."/>
            <person name="Toyonaga M."/>
            <person name="Kuroda K."/>
            <person name="Ohashi A."/>
            <person name="Cruz R."/>
            <person name="Yamaguchi T."/>
            <person name="Sekiguchi Y."/>
        </authorList>
    </citation>
    <scope>NUCLEOTIDE SEQUENCE [LARGE SCALE GENOMIC DNA]</scope>
    <source>
        <strain evidence="5">TBC1</strain>
    </source>
</reference>
<dbReference type="InterPro" id="IPR036291">
    <property type="entry name" value="NAD(P)-bd_dom_sf"/>
</dbReference>
<dbReference type="AlphaFoldDB" id="A0A0S7BZ21"/>
<name>A0A0S7BZ21_9BACT</name>
<evidence type="ECO:0000313" key="6">
    <source>
        <dbReference type="Proteomes" id="UP000053091"/>
    </source>
</evidence>
<dbReference type="InterPro" id="IPR005097">
    <property type="entry name" value="Sacchrp_dh_NADP-bd"/>
</dbReference>
<evidence type="ECO:0000313" key="5">
    <source>
        <dbReference type="EMBL" id="GAP42580.1"/>
    </source>
</evidence>
<dbReference type="OrthoDB" id="973788at2"/>
<dbReference type="Pfam" id="PF16653">
    <property type="entry name" value="Sacchrp_dh_C"/>
    <property type="match status" value="1"/>
</dbReference>
<evidence type="ECO:0000259" key="4">
    <source>
        <dbReference type="Pfam" id="PF16653"/>
    </source>
</evidence>
<feature type="domain" description="Saccharopine dehydrogenase NADP binding" evidence="3">
    <location>
        <begin position="4"/>
        <end position="118"/>
    </location>
</feature>
<dbReference type="PANTHER" id="PTHR11133:SF23">
    <property type="entry name" value="SACCHAROPINE DEHYDROGENASE [NAD(+), L-LYSINE-FORMING]"/>
    <property type="match status" value="1"/>
</dbReference>
<gene>
    <name evidence="5" type="ORF">TBC1_11711</name>
</gene>
<dbReference type="InterPro" id="IPR051168">
    <property type="entry name" value="AASS"/>
</dbReference>
<dbReference type="Gene3D" id="1.10.1870.10">
    <property type="entry name" value="Domain 3, Saccharopine reductase"/>
    <property type="match status" value="1"/>
</dbReference>
<keyword evidence="6" id="KW-1185">Reference proteome</keyword>
<dbReference type="SUPFAM" id="SSF55347">
    <property type="entry name" value="Glyceraldehyde-3-phosphate dehydrogenase-like, C-terminal domain"/>
    <property type="match status" value="1"/>
</dbReference>
<evidence type="ECO:0000259" key="3">
    <source>
        <dbReference type="Pfam" id="PF03435"/>
    </source>
</evidence>
<accession>A0A0S7BZ21</accession>
<dbReference type="PATRIC" id="fig|1678841.3.peg.800"/>
<sequence>MKKVLILGAGLVVKPIVKHLLSKGIHVTVATRTKSKAEAMISGHPNGTAIAWTVEDEAALDTMVAGHDLSVSLLPYAHHLLVAKYCLKHKKNMVTTSYVKPEMQALDAQAKEAGIIILNELGLDPGIDHMSAMRIIDNVRNRNGKIEEFYSICGALPAPEAADNPFMYKFSWSPKGVVMAGNNDGKYLRYGKVIEVPTQDLFKNPLKVDFTNVGKLEVYPNRDSISYIDIYGIPETKTMMRGTFRFPGWCESIDAMKQLNLISYDKFDMSGMTYAGFIARQIGAADATNIKEKVAGFLKTDVNAHAIKAMEWLGLFDDKPMGRGEDSPFEVTSDLMIGKMELGHTERDMVVMQHTFLASYPDGSKEVIRSRMLDFGTPATDTSIARTVALPAAIGVEMILNGEIGVKGVFRPVIPEIYNPVLDALEKLDIRMEEEYGLPESENIR</sequence>
<dbReference type="SUPFAM" id="SSF51735">
    <property type="entry name" value="NAD(P)-binding Rossmann-fold domains"/>
    <property type="match status" value="1"/>
</dbReference>
<dbReference type="GO" id="GO:0019878">
    <property type="term" value="P:lysine biosynthetic process via aminoadipic acid"/>
    <property type="evidence" value="ECO:0007669"/>
    <property type="project" value="TreeGrafter"/>
</dbReference>
<keyword evidence="1" id="KW-0521">NADP</keyword>
<proteinExistence type="predicted"/>
<dbReference type="Gene3D" id="3.40.50.720">
    <property type="entry name" value="NAD(P)-binding Rossmann-like Domain"/>
    <property type="match status" value="1"/>
</dbReference>
<dbReference type="FunFam" id="3.40.50.720:FF:000072">
    <property type="entry name" value="Saccharopine dehydrogenase [NADP(+), L-glutamate-forming]"/>
    <property type="match status" value="1"/>
</dbReference>
<dbReference type="Pfam" id="PF03435">
    <property type="entry name" value="Sacchrp_dh_NADP"/>
    <property type="match status" value="1"/>
</dbReference>
<dbReference type="RefSeq" id="WP_062038575.1">
    <property type="nucleotide sequence ID" value="NZ_DF968182.1"/>
</dbReference>
<protein>
    <submittedName>
        <fullName evidence="5">Saccharopine dehydrogenase, NADP-dependent</fullName>
    </submittedName>
</protein>
<organism evidence="5">
    <name type="scientific">Lentimicrobium saccharophilum</name>
    <dbReference type="NCBI Taxonomy" id="1678841"/>
    <lineage>
        <taxon>Bacteria</taxon>
        <taxon>Pseudomonadati</taxon>
        <taxon>Bacteroidota</taxon>
        <taxon>Bacteroidia</taxon>
        <taxon>Bacteroidales</taxon>
        <taxon>Lentimicrobiaceae</taxon>
        <taxon>Lentimicrobium</taxon>
    </lineage>
</organism>
<keyword evidence="2" id="KW-0560">Oxidoreductase</keyword>
<dbReference type="Gene3D" id="3.30.360.10">
    <property type="entry name" value="Dihydrodipicolinate Reductase, domain 2"/>
    <property type="match status" value="1"/>
</dbReference>
<dbReference type="PANTHER" id="PTHR11133">
    <property type="entry name" value="SACCHAROPINE DEHYDROGENASE"/>
    <property type="match status" value="1"/>
</dbReference>